<evidence type="ECO:0000313" key="2">
    <source>
        <dbReference type="EMBL" id="VAW08443.1"/>
    </source>
</evidence>
<keyword evidence="1" id="KW-0812">Transmembrane</keyword>
<dbReference type="AlphaFoldDB" id="A0A3B0SWT0"/>
<dbReference type="InterPro" id="IPR012808">
    <property type="entry name" value="CHP02453"/>
</dbReference>
<keyword evidence="1" id="KW-0472">Membrane</keyword>
<proteinExistence type="predicted"/>
<dbReference type="PANTHER" id="PTHR36452:SF1">
    <property type="entry name" value="DUF2461 DOMAIN-CONTAINING PROTEIN"/>
    <property type="match status" value="1"/>
</dbReference>
<feature type="transmembrane region" description="Helical" evidence="1">
    <location>
        <begin position="250"/>
        <end position="269"/>
    </location>
</feature>
<protein>
    <submittedName>
        <fullName evidence="2">Uncharacterized protein</fullName>
    </submittedName>
</protein>
<feature type="transmembrane region" description="Helical" evidence="1">
    <location>
        <begin position="281"/>
        <end position="302"/>
    </location>
</feature>
<organism evidence="2">
    <name type="scientific">hydrothermal vent metagenome</name>
    <dbReference type="NCBI Taxonomy" id="652676"/>
    <lineage>
        <taxon>unclassified sequences</taxon>
        <taxon>metagenomes</taxon>
        <taxon>ecological metagenomes</taxon>
    </lineage>
</organism>
<dbReference type="Pfam" id="PF09365">
    <property type="entry name" value="DUF2461"/>
    <property type="match status" value="1"/>
</dbReference>
<name>A0A3B0SWT0_9ZZZZ</name>
<evidence type="ECO:0000256" key="1">
    <source>
        <dbReference type="SAM" id="Phobius"/>
    </source>
</evidence>
<sequence>MTFTGFCSEGIALLGRIPAMSRSEFQDEKARYRDQLAEPAKVFVAAMLSELRSSVFLAIEGIPRTNGSIAPINNDLRFSPDKPPYKDHLLFRFWEGTPKKTAPTLFVRIAPGTVGFATGVVFADVAKWRARVDSSGGEIVSTIDALATFRSVETVGETLKRTPQPYAGDHPQAALLRHKMLQVRWTSEEIAPELAALNLPDKPDGPAAAAMVSAGLGIFTLGFLTTLAVISGSVKDFLAWWEWGQGVGPLAGKSTIAVLVWLVSWAVLNRMWREKDLDLKVFFYRGLYLGVLGAVGTFPPFFELFHS</sequence>
<feature type="transmembrane region" description="Helical" evidence="1">
    <location>
        <begin position="207"/>
        <end position="230"/>
    </location>
</feature>
<keyword evidence="1" id="KW-1133">Transmembrane helix</keyword>
<gene>
    <name evidence="2" type="ORF">MNBD_ACTINO02-2332</name>
</gene>
<reference evidence="2" key="1">
    <citation type="submission" date="2018-06" db="EMBL/GenBank/DDBJ databases">
        <authorList>
            <person name="Zhirakovskaya E."/>
        </authorList>
    </citation>
    <scope>NUCLEOTIDE SEQUENCE</scope>
</reference>
<dbReference type="EMBL" id="UOEK01000463">
    <property type="protein sequence ID" value="VAW08443.1"/>
    <property type="molecule type" value="Genomic_DNA"/>
</dbReference>
<accession>A0A3B0SWT0</accession>
<dbReference type="PANTHER" id="PTHR36452">
    <property type="entry name" value="CHROMOSOME 12, WHOLE GENOME SHOTGUN SEQUENCE"/>
    <property type="match status" value="1"/>
</dbReference>